<dbReference type="GO" id="GO:0006355">
    <property type="term" value="P:regulation of DNA-templated transcription"/>
    <property type="evidence" value="ECO:0007669"/>
    <property type="project" value="InterPro"/>
</dbReference>
<dbReference type="OrthoDB" id="9809693at2"/>
<dbReference type="KEGG" id="lagg:B0E33_15925"/>
<dbReference type="GO" id="GO:0008270">
    <property type="term" value="F:zinc ion binding"/>
    <property type="evidence" value="ECO:0007669"/>
    <property type="project" value="InterPro"/>
</dbReference>
<dbReference type="Proteomes" id="UP000048926">
    <property type="component" value="Unassembled WGS sequence"/>
</dbReference>
<name>A0A0M6YAC2_9HYPH</name>
<reference evidence="3" key="1">
    <citation type="submission" date="2015-07" db="EMBL/GenBank/DDBJ databases">
        <authorList>
            <person name="Rodrigo-Torres Lidia"/>
            <person name="Arahal R.David."/>
        </authorList>
    </citation>
    <scope>NUCLEOTIDE SEQUENCE [LARGE SCALE GENOMIC DNA]</scope>
    <source>
        <strain evidence="3">CECT 4801</strain>
    </source>
</reference>
<dbReference type="EMBL" id="CXST01000005">
    <property type="protein sequence ID" value="CTQ47046.1"/>
    <property type="molecule type" value="Genomic_DNA"/>
</dbReference>
<evidence type="ECO:0000313" key="3">
    <source>
        <dbReference type="Proteomes" id="UP000048926"/>
    </source>
</evidence>
<dbReference type="STRING" id="187304.B0E33_15925"/>
<dbReference type="InterPro" id="IPR008807">
    <property type="entry name" value="ROS_MUCR"/>
</dbReference>
<protein>
    <submittedName>
        <fullName evidence="2">Transcriptional regulatory protein MucR</fullName>
    </submittedName>
</protein>
<accession>A0A0M6YAC2</accession>
<dbReference type="GO" id="GO:0003677">
    <property type="term" value="F:DNA binding"/>
    <property type="evidence" value="ECO:0007669"/>
    <property type="project" value="InterPro"/>
</dbReference>
<gene>
    <name evidence="2" type="primary">mucR</name>
    <name evidence="2" type="ORF">LAL4801_05506</name>
</gene>
<comment type="similarity">
    <text evidence="1">Belongs to the ros/MucR family.</text>
</comment>
<dbReference type="InterPro" id="IPR041920">
    <property type="entry name" value="ROS/MUCR_sf"/>
</dbReference>
<dbReference type="Pfam" id="PF05443">
    <property type="entry name" value="ROS_MUCR"/>
    <property type="match status" value="1"/>
</dbReference>
<proteinExistence type="inferred from homology"/>
<keyword evidence="3" id="KW-1185">Reference proteome</keyword>
<dbReference type="AlphaFoldDB" id="A0A0M6YAC2"/>
<dbReference type="RefSeq" id="WP_023003602.1">
    <property type="nucleotide sequence ID" value="NZ_CP045617.1"/>
</dbReference>
<organism evidence="2 3">
    <name type="scientific">Roseibium aggregatum</name>
    <dbReference type="NCBI Taxonomy" id="187304"/>
    <lineage>
        <taxon>Bacteria</taxon>
        <taxon>Pseudomonadati</taxon>
        <taxon>Pseudomonadota</taxon>
        <taxon>Alphaproteobacteria</taxon>
        <taxon>Hyphomicrobiales</taxon>
        <taxon>Stappiaceae</taxon>
        <taxon>Roseibium</taxon>
    </lineage>
</organism>
<evidence type="ECO:0000313" key="2">
    <source>
        <dbReference type="EMBL" id="CTQ47046.1"/>
    </source>
</evidence>
<dbReference type="Gene3D" id="1.10.10.1550">
    <property type="entry name" value="ROS/MUCR transcriptional regulator protein"/>
    <property type="match status" value="1"/>
</dbReference>
<sequence>MAEPEEGESFDSPNLMALTAGIVSNYVTNNPVPQQDLIELILDVHVALETATNNTPTVFRAPLVPAVPIKHSVTPEFIVCLEDGKKFKFLTRHLKTKFNLTPAEYRRKWGLSADYPMVAPNYAQKRAEMAKAAKLGHRKR</sequence>
<evidence type="ECO:0000256" key="1">
    <source>
        <dbReference type="ARBA" id="ARBA00007031"/>
    </source>
</evidence>